<keyword evidence="3" id="KW-1185">Reference proteome</keyword>
<organism evidence="2 3">
    <name type="scientific">Halomonas kalidii</name>
    <dbReference type="NCBI Taxonomy" id="3043293"/>
    <lineage>
        <taxon>Bacteria</taxon>
        <taxon>Pseudomonadati</taxon>
        <taxon>Pseudomonadota</taxon>
        <taxon>Gammaproteobacteria</taxon>
        <taxon>Oceanospirillales</taxon>
        <taxon>Halomonadaceae</taxon>
        <taxon>Halomonas</taxon>
    </lineage>
</organism>
<dbReference type="EMBL" id="JASCQO010000005">
    <property type="protein sequence ID" value="MDI5932212.1"/>
    <property type="molecule type" value="Genomic_DNA"/>
</dbReference>
<evidence type="ECO:0000313" key="3">
    <source>
        <dbReference type="Proteomes" id="UP001244242"/>
    </source>
</evidence>
<dbReference type="PROSITE" id="PS51257">
    <property type="entry name" value="PROKAR_LIPOPROTEIN"/>
    <property type="match status" value="1"/>
</dbReference>
<reference evidence="2 3" key="1">
    <citation type="submission" date="2023-04" db="EMBL/GenBank/DDBJ databases">
        <title>Halomonas strains isolated from rhizosphere soil.</title>
        <authorList>
            <person name="Xu L."/>
            <person name="Sun J.-Q."/>
        </authorList>
    </citation>
    <scope>NUCLEOTIDE SEQUENCE [LARGE SCALE GENOMIC DNA]</scope>
    <source>
        <strain evidence="2 3">LN1S58</strain>
    </source>
</reference>
<evidence type="ECO:0008006" key="4">
    <source>
        <dbReference type="Google" id="ProtNLM"/>
    </source>
</evidence>
<sequence length="64" mass="6754">MKTDMLKRLGLALLIAMMAGALVACEDDPGPAEEAGQNIDEAMEDAGEGVEEMGEEIQDSAEEN</sequence>
<protein>
    <recommendedName>
        <fullName evidence="4">YtxH domain-containing protein</fullName>
    </recommendedName>
</protein>
<proteinExistence type="predicted"/>
<accession>A0ABT6VE00</accession>
<dbReference type="Proteomes" id="UP001244242">
    <property type="component" value="Unassembled WGS sequence"/>
</dbReference>
<evidence type="ECO:0000256" key="1">
    <source>
        <dbReference type="SAM" id="SignalP"/>
    </source>
</evidence>
<evidence type="ECO:0000313" key="2">
    <source>
        <dbReference type="EMBL" id="MDI5932212.1"/>
    </source>
</evidence>
<keyword evidence="1" id="KW-0732">Signal</keyword>
<name>A0ABT6VE00_9GAMM</name>
<gene>
    <name evidence="2" type="ORF">QLQ84_00250</name>
</gene>
<feature type="signal peptide" evidence="1">
    <location>
        <begin position="1"/>
        <end position="24"/>
    </location>
</feature>
<feature type="chain" id="PRO_5045486729" description="YtxH domain-containing protein" evidence="1">
    <location>
        <begin position="25"/>
        <end position="64"/>
    </location>
</feature>
<dbReference type="RefSeq" id="WP_282719743.1">
    <property type="nucleotide sequence ID" value="NZ_JASCQO010000005.1"/>
</dbReference>
<comment type="caution">
    <text evidence="2">The sequence shown here is derived from an EMBL/GenBank/DDBJ whole genome shotgun (WGS) entry which is preliminary data.</text>
</comment>